<dbReference type="PRINTS" id="PR00081">
    <property type="entry name" value="GDHRDH"/>
</dbReference>
<evidence type="ECO:0000256" key="1">
    <source>
        <dbReference type="ARBA" id="ARBA00006484"/>
    </source>
</evidence>
<dbReference type="PANTHER" id="PTHR42760:SF40">
    <property type="entry name" value="3-OXOACYL-[ACYL-CARRIER-PROTEIN] REDUCTASE, CHLOROPLASTIC"/>
    <property type="match status" value="1"/>
</dbReference>
<dbReference type="InterPro" id="IPR002347">
    <property type="entry name" value="SDR_fam"/>
</dbReference>
<dbReference type="PROSITE" id="PS00061">
    <property type="entry name" value="ADH_SHORT"/>
    <property type="match status" value="1"/>
</dbReference>
<sequence>MPDPQSYVVTGGAHGVGRATAERLAQDGHVVVLDPVAHLDWDHPRVELVSGDARDPDVAGRAAAAAEERGALTGWVNNAAIFRDAGLDQASAQEILELVTANLALAVTGCHVAVNHYLSRGRPGAIVNVSSHQAQRPVRGALPYATAKAAVEGLTRAVAVDHGPNGIRTNAVALGSISTDRYEAYRTANPEVDEQMAALHPLGRVGTAHEVADTIAFLVSPYAGFVNGAVLPVDGGRAAQGPDPEAT</sequence>
<dbReference type="Proteomes" id="UP000199052">
    <property type="component" value="Unassembled WGS sequence"/>
</dbReference>
<reference evidence="3 4" key="1">
    <citation type="submission" date="2016-10" db="EMBL/GenBank/DDBJ databases">
        <authorList>
            <person name="de Groot N.N."/>
        </authorList>
    </citation>
    <scope>NUCLEOTIDE SEQUENCE [LARGE SCALE GENOMIC DNA]</scope>
    <source>
        <strain evidence="3 4">CPCC 202808</strain>
    </source>
</reference>
<dbReference type="Pfam" id="PF13561">
    <property type="entry name" value="adh_short_C2"/>
    <property type="match status" value="1"/>
</dbReference>
<dbReference type="PANTHER" id="PTHR42760">
    <property type="entry name" value="SHORT-CHAIN DEHYDROGENASES/REDUCTASES FAMILY MEMBER"/>
    <property type="match status" value="1"/>
</dbReference>
<accession>A0A1I2QYZ6</accession>
<dbReference type="InterPro" id="IPR036291">
    <property type="entry name" value="NAD(P)-bd_dom_sf"/>
</dbReference>
<gene>
    <name evidence="2" type="ORF">FHR37_001382</name>
    <name evidence="3" type="ORF">SAMN05421678_10562</name>
</gene>
<comment type="similarity">
    <text evidence="1">Belongs to the short-chain dehydrogenases/reductases (SDR) family.</text>
</comment>
<evidence type="ECO:0000313" key="2">
    <source>
        <dbReference type="EMBL" id="NYH82531.1"/>
    </source>
</evidence>
<reference evidence="2 5" key="2">
    <citation type="submission" date="2020-07" db="EMBL/GenBank/DDBJ databases">
        <title>Sequencing the genomes of 1000 actinobacteria strains.</title>
        <authorList>
            <person name="Klenk H.-P."/>
        </authorList>
    </citation>
    <scope>NUCLEOTIDE SEQUENCE [LARGE SCALE GENOMIC DNA]</scope>
    <source>
        <strain evidence="2 5">DSM 45117</strain>
    </source>
</reference>
<dbReference type="SUPFAM" id="SSF51735">
    <property type="entry name" value="NAD(P)-binding Rossmann-fold domains"/>
    <property type="match status" value="1"/>
</dbReference>
<protein>
    <submittedName>
        <fullName evidence="2">NAD(P)-dependent dehydrogenase (Short-subunit alcohol dehydrogenase family)</fullName>
    </submittedName>
    <submittedName>
        <fullName evidence="3">NAD(P)-dependent dehydrogenase, short-chain alcohol dehydrogenase family</fullName>
    </submittedName>
</protein>
<evidence type="ECO:0000313" key="4">
    <source>
        <dbReference type="Proteomes" id="UP000199052"/>
    </source>
</evidence>
<dbReference type="GO" id="GO:0030497">
    <property type="term" value="P:fatty acid elongation"/>
    <property type="evidence" value="ECO:0007669"/>
    <property type="project" value="TreeGrafter"/>
</dbReference>
<keyword evidence="5" id="KW-1185">Reference proteome</keyword>
<dbReference type="RefSeq" id="WP_202818026.1">
    <property type="nucleotide sequence ID" value="NZ_FOOI01000005.1"/>
</dbReference>
<dbReference type="Gene3D" id="3.40.50.720">
    <property type="entry name" value="NAD(P)-binding Rossmann-like Domain"/>
    <property type="match status" value="1"/>
</dbReference>
<name>A0A1I2QYZ6_9ACTN</name>
<dbReference type="EMBL" id="JACBZA010000001">
    <property type="protein sequence ID" value="NYH82531.1"/>
    <property type="molecule type" value="Genomic_DNA"/>
</dbReference>
<organism evidence="3 4">
    <name type="scientific">Actinopolymorpha cephalotaxi</name>
    <dbReference type="NCBI Taxonomy" id="504797"/>
    <lineage>
        <taxon>Bacteria</taxon>
        <taxon>Bacillati</taxon>
        <taxon>Actinomycetota</taxon>
        <taxon>Actinomycetes</taxon>
        <taxon>Propionibacteriales</taxon>
        <taxon>Actinopolymorphaceae</taxon>
        <taxon>Actinopolymorpha</taxon>
    </lineage>
</organism>
<evidence type="ECO:0000313" key="5">
    <source>
        <dbReference type="Proteomes" id="UP000533017"/>
    </source>
</evidence>
<dbReference type="EMBL" id="FOOI01000005">
    <property type="protein sequence ID" value="SFG30866.1"/>
    <property type="molecule type" value="Genomic_DNA"/>
</dbReference>
<dbReference type="Proteomes" id="UP000533017">
    <property type="component" value="Unassembled WGS sequence"/>
</dbReference>
<dbReference type="PRINTS" id="PR00080">
    <property type="entry name" value="SDRFAMILY"/>
</dbReference>
<dbReference type="InterPro" id="IPR020904">
    <property type="entry name" value="Sc_DH/Rdtase_CS"/>
</dbReference>
<dbReference type="AlphaFoldDB" id="A0A1I2QYZ6"/>
<proteinExistence type="inferred from homology"/>
<dbReference type="STRING" id="504797.SAMN05421678_10562"/>
<evidence type="ECO:0000313" key="3">
    <source>
        <dbReference type="EMBL" id="SFG30866.1"/>
    </source>
</evidence>
<dbReference type="GO" id="GO:0016616">
    <property type="term" value="F:oxidoreductase activity, acting on the CH-OH group of donors, NAD or NADP as acceptor"/>
    <property type="evidence" value="ECO:0007669"/>
    <property type="project" value="TreeGrafter"/>
</dbReference>
<dbReference type="CDD" id="cd05233">
    <property type="entry name" value="SDR_c"/>
    <property type="match status" value="1"/>
</dbReference>